<feature type="domain" description="Ionotropic receptor 75a N-terminal" evidence="12">
    <location>
        <begin position="5"/>
        <end position="149"/>
    </location>
</feature>
<feature type="transmembrane region" description="Helical" evidence="10">
    <location>
        <begin position="533"/>
        <end position="553"/>
    </location>
</feature>
<evidence type="ECO:0000313" key="13">
    <source>
        <dbReference type="EMBL" id="QNL15111.1"/>
    </source>
</evidence>
<comment type="subcellular location">
    <subcellularLocation>
        <location evidence="1">Cell membrane</location>
        <topology evidence="1">Multi-pass membrane protein</topology>
    </subcellularLocation>
</comment>
<dbReference type="PANTHER" id="PTHR42643">
    <property type="entry name" value="IONOTROPIC RECEPTOR 20A-RELATED"/>
    <property type="match status" value="1"/>
</dbReference>
<feature type="transmembrane region" description="Helical" evidence="10">
    <location>
        <begin position="272"/>
        <end position="291"/>
    </location>
</feature>
<dbReference type="InterPro" id="IPR052192">
    <property type="entry name" value="Insect_Ionotropic_Sensory_Rcpt"/>
</dbReference>
<organism evidence="13">
    <name type="scientific">Aulacocentrum confusum</name>
    <dbReference type="NCBI Taxonomy" id="2767324"/>
    <lineage>
        <taxon>Eukaryota</taxon>
        <taxon>Metazoa</taxon>
        <taxon>Ecdysozoa</taxon>
        <taxon>Arthropoda</taxon>
        <taxon>Hexapoda</taxon>
        <taxon>Insecta</taxon>
        <taxon>Pterygota</taxon>
        <taxon>Neoptera</taxon>
        <taxon>Endopterygota</taxon>
        <taxon>Hymenoptera</taxon>
        <taxon>Apocrita</taxon>
        <taxon>Ichneumonoidea</taxon>
        <taxon>Braconidae</taxon>
        <taxon>Macrocentrinae</taxon>
        <taxon>Aulacocentrum</taxon>
    </lineage>
</organism>
<protein>
    <submittedName>
        <fullName evidence="13">Ionotropic receptor 64a</fullName>
    </submittedName>
</protein>
<dbReference type="SUPFAM" id="SSF53850">
    <property type="entry name" value="Periplasmic binding protein-like II"/>
    <property type="match status" value="1"/>
</dbReference>
<evidence type="ECO:0000256" key="9">
    <source>
        <dbReference type="SAM" id="MobiDB-lite"/>
    </source>
</evidence>
<dbReference type="Pfam" id="PF00060">
    <property type="entry name" value="Lig_chan"/>
    <property type="match status" value="1"/>
</dbReference>
<evidence type="ECO:0000256" key="4">
    <source>
        <dbReference type="ARBA" id="ARBA00022692"/>
    </source>
</evidence>
<evidence type="ECO:0000256" key="5">
    <source>
        <dbReference type="ARBA" id="ARBA00022989"/>
    </source>
</evidence>
<name>A0A7G8Z9I6_9HYME</name>
<evidence type="ECO:0000256" key="1">
    <source>
        <dbReference type="ARBA" id="ARBA00004651"/>
    </source>
</evidence>
<feature type="compositionally biased region" description="Basic and acidic residues" evidence="9">
    <location>
        <begin position="563"/>
        <end position="576"/>
    </location>
</feature>
<comment type="similarity">
    <text evidence="2">Belongs to the glutamate-gated ion channel (TC 1.A.10.1) family.</text>
</comment>
<dbReference type="EMBL" id="MT671107">
    <property type="protein sequence ID" value="QNL15111.1"/>
    <property type="molecule type" value="mRNA"/>
</dbReference>
<evidence type="ECO:0000259" key="12">
    <source>
        <dbReference type="Pfam" id="PF24576"/>
    </source>
</evidence>
<evidence type="ECO:0000256" key="3">
    <source>
        <dbReference type="ARBA" id="ARBA00022475"/>
    </source>
</evidence>
<keyword evidence="5 10" id="KW-1133">Transmembrane helix</keyword>
<dbReference type="Gene3D" id="3.40.190.10">
    <property type="entry name" value="Periplasmic binding protein-like II"/>
    <property type="match status" value="1"/>
</dbReference>
<dbReference type="GO" id="GO:0005886">
    <property type="term" value="C:plasma membrane"/>
    <property type="evidence" value="ECO:0007669"/>
    <property type="project" value="UniProtKB-SubCell"/>
</dbReference>
<sequence length="592" mass="68169">MEARAMISYHQISDKIDLKSILHVDYYHIGVLLDYDCEKSMSFLDQFSRLLVFNESYHWLMLTESSAPPVDVLRDLPLSVDTEMTVAMRNNDSFQLLDVYNPSHRHGGRVNITYKGQWTPQGGLRNQLTQFKYRRRQNFNLLPLNFSIVLLYPPKPDFHTYLTEPINPHLDSMTRYHYALVMQLKDFFNFSMNLQQAKTWGYLVNGTFNGILGDMVKGIVDVSIAPFQYKEERMDVCEFTVETWTVRPMFIFRHPRTSDVRNGFLKPFAKEIWWFVLLGGLIYWIFLYGTAKIGIYFSKSDAENTLMSIPASETGLITLAAVSQQGLSEGPTNISGRIVFLSLFLWALLLFQFYSASIVGSLLSPPPRWITTLKNLSDSSLDCAMEDVAYSYDYYATTTNPMSLEFYDSKIKPTKKNPKGSYLKAAEGLNRMRKGAFAFHLDTATGYRIIQDTFSEDEICELQEVELLTPRVTTLVTAKHSPFKKMIIYGLRKIVEHGITNRLRKVWHHSRPKCPESHSSKPQPVPMGEFSPALFLLLMGLAFSVFVMLAEYLHYYYNRPVDKEDSTPEISSRKSSENFFNDELPNYNSNSA</sequence>
<evidence type="ECO:0000256" key="2">
    <source>
        <dbReference type="ARBA" id="ARBA00008685"/>
    </source>
</evidence>
<keyword evidence="7 13" id="KW-0675">Receptor</keyword>
<evidence type="ECO:0000259" key="11">
    <source>
        <dbReference type="Pfam" id="PF00060"/>
    </source>
</evidence>
<dbReference type="InterPro" id="IPR057074">
    <property type="entry name" value="IR75A_N"/>
</dbReference>
<keyword evidence="8" id="KW-0325">Glycoprotein</keyword>
<evidence type="ECO:0000256" key="10">
    <source>
        <dbReference type="SAM" id="Phobius"/>
    </source>
</evidence>
<feature type="region of interest" description="Disordered" evidence="9">
    <location>
        <begin position="563"/>
        <end position="592"/>
    </location>
</feature>
<feature type="domain" description="Ionotropic glutamate receptor C-terminal" evidence="11">
    <location>
        <begin position="270"/>
        <end position="536"/>
    </location>
</feature>
<evidence type="ECO:0000256" key="6">
    <source>
        <dbReference type="ARBA" id="ARBA00023136"/>
    </source>
</evidence>
<dbReference type="GO" id="GO:0050906">
    <property type="term" value="P:detection of stimulus involved in sensory perception"/>
    <property type="evidence" value="ECO:0007669"/>
    <property type="project" value="UniProtKB-ARBA"/>
</dbReference>
<evidence type="ECO:0000256" key="8">
    <source>
        <dbReference type="ARBA" id="ARBA00023180"/>
    </source>
</evidence>
<keyword evidence="3" id="KW-1003">Cell membrane</keyword>
<feature type="transmembrane region" description="Helical" evidence="10">
    <location>
        <begin position="338"/>
        <end position="363"/>
    </location>
</feature>
<proteinExistence type="evidence at transcript level"/>
<keyword evidence="6 10" id="KW-0472">Membrane</keyword>
<dbReference type="PANTHER" id="PTHR42643:SF32">
    <property type="entry name" value="IONOTROPIC RECEPTOR 31A, ISOFORM C-RELATED"/>
    <property type="match status" value="1"/>
</dbReference>
<gene>
    <name evidence="13" type="primary">IR64a</name>
</gene>
<dbReference type="AlphaFoldDB" id="A0A7G8Z9I6"/>
<dbReference type="InterPro" id="IPR001320">
    <property type="entry name" value="Iontro_rcpt_C"/>
</dbReference>
<keyword evidence="4 10" id="KW-0812">Transmembrane</keyword>
<dbReference type="GO" id="GO:0015276">
    <property type="term" value="F:ligand-gated monoatomic ion channel activity"/>
    <property type="evidence" value="ECO:0007669"/>
    <property type="project" value="InterPro"/>
</dbReference>
<dbReference type="Pfam" id="PF24576">
    <property type="entry name" value="IR75A_N"/>
    <property type="match status" value="1"/>
</dbReference>
<reference evidence="13" key="1">
    <citation type="submission" date="2020-06" db="EMBL/GenBank/DDBJ databases">
        <authorList>
            <person name="Sheng S."/>
        </authorList>
    </citation>
    <scope>NUCLEOTIDE SEQUENCE</scope>
    <source>
        <tissue evidence="13">Antenna</tissue>
    </source>
</reference>
<evidence type="ECO:0000256" key="7">
    <source>
        <dbReference type="ARBA" id="ARBA00023170"/>
    </source>
</evidence>
<accession>A0A7G8Z9I6</accession>
<dbReference type="Gene3D" id="1.10.287.70">
    <property type="match status" value="1"/>
</dbReference>